<dbReference type="InterPro" id="IPR006058">
    <property type="entry name" value="2Fe2S_fd_BS"/>
</dbReference>
<keyword evidence="8" id="KW-0411">Iron-sulfur</keyword>
<evidence type="ECO:0000259" key="9">
    <source>
        <dbReference type="PROSITE" id="PS51085"/>
    </source>
</evidence>
<evidence type="ECO:0000256" key="6">
    <source>
        <dbReference type="ARBA" id="ARBA00023002"/>
    </source>
</evidence>
<dbReference type="PRINTS" id="PR00409">
    <property type="entry name" value="PHDIOXRDTASE"/>
</dbReference>
<dbReference type="EMBL" id="VYQB01000012">
    <property type="protein sequence ID" value="KAA9014688.1"/>
    <property type="molecule type" value="Genomic_DNA"/>
</dbReference>
<accession>A0A5J5HZX9</accession>
<dbReference type="GO" id="GO:0046872">
    <property type="term" value="F:metal ion binding"/>
    <property type="evidence" value="ECO:0007669"/>
    <property type="project" value="UniProtKB-KW"/>
</dbReference>
<keyword evidence="6" id="KW-0560">Oxidoreductase</keyword>
<keyword evidence="14" id="KW-1185">Reference proteome</keyword>
<dbReference type="SUPFAM" id="SSF63380">
    <property type="entry name" value="Riboflavin synthase domain-like"/>
    <property type="match status" value="1"/>
</dbReference>
<keyword evidence="2" id="KW-0285">Flavoprotein</keyword>
<dbReference type="Pfam" id="PF22290">
    <property type="entry name" value="DmmA-like_N"/>
    <property type="match status" value="1"/>
</dbReference>
<dbReference type="PROSITE" id="PS51085">
    <property type="entry name" value="2FE2S_FER_2"/>
    <property type="match status" value="1"/>
</dbReference>
<gene>
    <name evidence="12" type="ORF">F4U95_16220</name>
    <name evidence="11" type="ORF">F4U96_16095</name>
</gene>
<organism evidence="12 13">
    <name type="scientific">Sphingobium limneticum</name>
    <dbReference type="NCBI Taxonomy" id="1007511"/>
    <lineage>
        <taxon>Bacteria</taxon>
        <taxon>Pseudomonadati</taxon>
        <taxon>Pseudomonadota</taxon>
        <taxon>Alphaproteobacteria</taxon>
        <taxon>Sphingomonadales</taxon>
        <taxon>Sphingomonadaceae</taxon>
        <taxon>Sphingobium</taxon>
    </lineage>
</organism>
<dbReference type="CDD" id="cd06185">
    <property type="entry name" value="PDR_like"/>
    <property type="match status" value="1"/>
</dbReference>
<evidence type="ECO:0000256" key="1">
    <source>
        <dbReference type="ARBA" id="ARBA00001917"/>
    </source>
</evidence>
<dbReference type="InterPro" id="IPR001041">
    <property type="entry name" value="2Fe-2S_ferredoxin-type"/>
</dbReference>
<dbReference type="EMBL" id="VYQA01000012">
    <property type="protein sequence ID" value="KAA9027700.1"/>
    <property type="molecule type" value="Genomic_DNA"/>
</dbReference>
<dbReference type="InterPro" id="IPR054582">
    <property type="entry name" value="DmmA-like_N"/>
</dbReference>
<evidence type="ECO:0000256" key="3">
    <source>
        <dbReference type="ARBA" id="ARBA00022643"/>
    </source>
</evidence>
<evidence type="ECO:0000313" key="14">
    <source>
        <dbReference type="Proteomes" id="UP000326364"/>
    </source>
</evidence>
<evidence type="ECO:0000256" key="8">
    <source>
        <dbReference type="ARBA" id="ARBA00023014"/>
    </source>
</evidence>
<keyword evidence="5" id="KW-0479">Metal-binding</keyword>
<protein>
    <submittedName>
        <fullName evidence="12">Oxidoreductase</fullName>
    </submittedName>
</protein>
<dbReference type="PROSITE" id="PS00197">
    <property type="entry name" value="2FE2S_FER_1"/>
    <property type="match status" value="1"/>
</dbReference>
<dbReference type="InterPro" id="IPR036010">
    <property type="entry name" value="2Fe-2S_ferredoxin-like_sf"/>
</dbReference>
<dbReference type="InterPro" id="IPR039261">
    <property type="entry name" value="FNR_nucleotide-bd"/>
</dbReference>
<keyword evidence="7" id="KW-0408">Iron</keyword>
<proteinExistence type="predicted"/>
<dbReference type="SUPFAM" id="SSF52343">
    <property type="entry name" value="Ferredoxin reductase-like, C-terminal NADP-linked domain"/>
    <property type="match status" value="1"/>
</dbReference>
<evidence type="ECO:0000259" key="10">
    <source>
        <dbReference type="PROSITE" id="PS51384"/>
    </source>
</evidence>
<evidence type="ECO:0000256" key="7">
    <source>
        <dbReference type="ARBA" id="ARBA00023004"/>
    </source>
</evidence>
<dbReference type="InterPro" id="IPR017938">
    <property type="entry name" value="Riboflavin_synthase-like_b-brl"/>
</dbReference>
<dbReference type="PROSITE" id="PS51384">
    <property type="entry name" value="FAD_FR"/>
    <property type="match status" value="1"/>
</dbReference>
<dbReference type="InterPro" id="IPR050415">
    <property type="entry name" value="MRET"/>
</dbReference>
<dbReference type="GO" id="GO:0016491">
    <property type="term" value="F:oxidoreductase activity"/>
    <property type="evidence" value="ECO:0007669"/>
    <property type="project" value="UniProtKB-KW"/>
</dbReference>
<evidence type="ECO:0000313" key="11">
    <source>
        <dbReference type="EMBL" id="KAA9014688.1"/>
    </source>
</evidence>
<dbReference type="Proteomes" id="UP000326364">
    <property type="component" value="Unassembled WGS sequence"/>
</dbReference>
<dbReference type="CDD" id="cd00207">
    <property type="entry name" value="fer2"/>
    <property type="match status" value="1"/>
</dbReference>
<feature type="domain" description="FAD-binding FR-type" evidence="10">
    <location>
        <begin position="7"/>
        <end position="115"/>
    </location>
</feature>
<keyword evidence="3" id="KW-0288">FMN</keyword>
<evidence type="ECO:0000256" key="2">
    <source>
        <dbReference type="ARBA" id="ARBA00022630"/>
    </source>
</evidence>
<evidence type="ECO:0000313" key="12">
    <source>
        <dbReference type="EMBL" id="KAA9027700.1"/>
    </source>
</evidence>
<dbReference type="GO" id="GO:0051537">
    <property type="term" value="F:2 iron, 2 sulfur cluster binding"/>
    <property type="evidence" value="ECO:0007669"/>
    <property type="project" value="UniProtKB-KW"/>
</dbReference>
<dbReference type="AlphaFoldDB" id="A0A5J5HZX9"/>
<name>A0A5J5HZX9_9SPHN</name>
<comment type="cofactor">
    <cofactor evidence="1">
        <name>FMN</name>
        <dbReference type="ChEBI" id="CHEBI:58210"/>
    </cofactor>
</comment>
<evidence type="ECO:0000256" key="5">
    <source>
        <dbReference type="ARBA" id="ARBA00022723"/>
    </source>
</evidence>
<dbReference type="Gene3D" id="3.40.50.80">
    <property type="entry name" value="Nucleotide-binding domain of ferredoxin-NADP reductase (FNR) module"/>
    <property type="match status" value="1"/>
</dbReference>
<dbReference type="SUPFAM" id="SSF54292">
    <property type="entry name" value="2Fe-2S ferredoxin-like"/>
    <property type="match status" value="1"/>
</dbReference>
<dbReference type="PANTHER" id="PTHR47354">
    <property type="entry name" value="NADH OXIDOREDUCTASE HCR"/>
    <property type="match status" value="1"/>
</dbReference>
<evidence type="ECO:0000256" key="4">
    <source>
        <dbReference type="ARBA" id="ARBA00022714"/>
    </source>
</evidence>
<dbReference type="Proteomes" id="UP000325933">
    <property type="component" value="Unassembled WGS sequence"/>
</dbReference>
<reference evidence="13 14" key="1">
    <citation type="submission" date="2019-09" db="EMBL/GenBank/DDBJ databases">
        <authorList>
            <person name="Feng G."/>
        </authorList>
    </citation>
    <scope>NUCLEOTIDE SEQUENCE [LARGE SCALE GENOMIC DNA]</scope>
    <source>
        <strain evidence="12 13">KACC 19283</strain>
        <strain evidence="11 14">KACC 19284</strain>
    </source>
</reference>
<keyword evidence="4" id="KW-0001">2Fe-2S</keyword>
<comment type="caution">
    <text evidence="12">The sequence shown here is derived from an EMBL/GenBank/DDBJ whole genome shotgun (WGS) entry which is preliminary data.</text>
</comment>
<dbReference type="Gene3D" id="3.10.20.30">
    <property type="match status" value="1"/>
</dbReference>
<dbReference type="PANTHER" id="PTHR47354:SF1">
    <property type="entry name" value="CARNITINE MONOOXYGENASE REDUCTASE SUBUNIT"/>
    <property type="match status" value="1"/>
</dbReference>
<feature type="domain" description="2Fe-2S ferredoxin-type" evidence="9">
    <location>
        <begin position="241"/>
        <end position="327"/>
    </location>
</feature>
<sequence length="327" mass="35563">MGEVMQDKYLDAVIVGRRHLTDRISEFLIGAANGVALPLAEAGSHVEMRFGGAQGRFLRHYSVVGPLSPDQPSEPFWRIAVQREDRARGSAFIHDNLIVGSQVRVSRPLNAFRLSRHRPHHLLVAGGIGITPIFAMARSLLTRHENFSAFYAGMDRAAMAYADELEALCGNRLTLHESRTAGLPDLDRLLAAQPQGTQAYVCGPPAMIDALVAAAARRGWDPARIRFEVFNAAHKPEDTAFDVKLKDGATIPVGAGTTILDALEAAGLETFADCRRGECGLCTTDVIGCDGVLDHRDHFFSDADHEAGRQVTICCSRITGRVLELDI</sequence>
<evidence type="ECO:0000313" key="13">
    <source>
        <dbReference type="Proteomes" id="UP000325933"/>
    </source>
</evidence>
<dbReference type="Pfam" id="PF00111">
    <property type="entry name" value="Fer2"/>
    <property type="match status" value="1"/>
</dbReference>
<dbReference type="InterPro" id="IPR012675">
    <property type="entry name" value="Beta-grasp_dom_sf"/>
</dbReference>
<dbReference type="InterPro" id="IPR017927">
    <property type="entry name" value="FAD-bd_FR_type"/>
</dbReference>
<dbReference type="Gene3D" id="2.40.30.10">
    <property type="entry name" value="Translation factors"/>
    <property type="match status" value="1"/>
</dbReference>